<dbReference type="EMBL" id="JABWSX010000001">
    <property type="protein sequence ID" value="NVL08674.1"/>
    <property type="molecule type" value="Genomic_DNA"/>
</dbReference>
<protein>
    <submittedName>
        <fullName evidence="2">Uncharacterized protein</fullName>
    </submittedName>
</protein>
<dbReference type="AlphaFoldDB" id="A0A973WPN7"/>
<comment type="caution">
    <text evidence="2">The sequence shown here is derived from an EMBL/GenBank/DDBJ whole genome shotgun (WGS) entry which is preliminary data.</text>
</comment>
<feature type="compositionally biased region" description="Low complexity" evidence="1">
    <location>
        <begin position="15"/>
        <end position="28"/>
    </location>
</feature>
<gene>
    <name evidence="2" type="ORF">HU230_23515</name>
</gene>
<feature type="region of interest" description="Disordered" evidence="1">
    <location>
        <begin position="1"/>
        <end position="66"/>
    </location>
</feature>
<evidence type="ECO:0000256" key="1">
    <source>
        <dbReference type="SAM" id="MobiDB-lite"/>
    </source>
</evidence>
<sequence>MASRKNSVSKPQSNAASEAAGAKPAAMAGSNQPVIDQGGAATGATDTGPQQPGADQVKPKRGRAASELRSFEVKSLLKHDGGTYEVGDEVELSHAAFLPLKASGVVGGDWPEG</sequence>
<reference evidence="2" key="1">
    <citation type="submission" date="2020-06" db="EMBL/GenBank/DDBJ databases">
        <title>Whole Genome Sequence of Bradyrhizobium sp. Strain 66S1MB.</title>
        <authorList>
            <person name="Bromfield E."/>
            <person name="Cloutier S."/>
        </authorList>
    </citation>
    <scope>NUCLEOTIDE SEQUENCE</scope>
    <source>
        <strain evidence="2">66S1MB</strain>
    </source>
</reference>
<feature type="compositionally biased region" description="Polar residues" evidence="1">
    <location>
        <begin position="1"/>
        <end position="14"/>
    </location>
</feature>
<name>A0A973WPN7_9BRAD</name>
<feature type="compositionally biased region" description="Low complexity" evidence="1">
    <location>
        <begin position="38"/>
        <end position="48"/>
    </location>
</feature>
<evidence type="ECO:0000313" key="2">
    <source>
        <dbReference type="EMBL" id="NVL08674.1"/>
    </source>
</evidence>
<proteinExistence type="predicted"/>
<dbReference type="RefSeq" id="WP_176532156.1">
    <property type="nucleotide sequence ID" value="NZ_CP088022.1"/>
</dbReference>
<accession>A0A973WPN7</accession>
<organism evidence="2">
    <name type="scientific">Bradyrhizobium quebecense</name>
    <dbReference type="NCBI Taxonomy" id="2748629"/>
    <lineage>
        <taxon>Bacteria</taxon>
        <taxon>Pseudomonadati</taxon>
        <taxon>Pseudomonadota</taxon>
        <taxon>Alphaproteobacteria</taxon>
        <taxon>Hyphomicrobiales</taxon>
        <taxon>Nitrobacteraceae</taxon>
        <taxon>Bradyrhizobium</taxon>
    </lineage>
</organism>